<evidence type="ECO:0000256" key="2">
    <source>
        <dbReference type="ARBA" id="ARBA00023157"/>
    </source>
</evidence>
<dbReference type="InterPro" id="IPR013320">
    <property type="entry name" value="ConA-like_dom_sf"/>
</dbReference>
<dbReference type="GO" id="GO:0000272">
    <property type="term" value="P:polysaccharide catabolic process"/>
    <property type="evidence" value="ECO:0007669"/>
    <property type="project" value="UniProtKB-KW"/>
</dbReference>
<dbReference type="CDD" id="cd00063">
    <property type="entry name" value="FN3"/>
    <property type="match status" value="1"/>
</dbReference>
<dbReference type="InterPro" id="IPR022409">
    <property type="entry name" value="PKD/Chitinase_dom"/>
</dbReference>
<dbReference type="Gene3D" id="2.60.40.10">
    <property type="entry name" value="Immunoglobulins"/>
    <property type="match status" value="4"/>
</dbReference>
<dbReference type="PROSITE" id="PS50093">
    <property type="entry name" value="PKD"/>
    <property type="match status" value="3"/>
</dbReference>
<dbReference type="PANTHER" id="PTHR36842">
    <property type="entry name" value="PROTEIN TOLB HOMOLOG"/>
    <property type="match status" value="1"/>
</dbReference>
<dbReference type="InterPro" id="IPR003961">
    <property type="entry name" value="FN3_dom"/>
</dbReference>
<accession>A0A1G7JPZ9</accession>
<dbReference type="InterPro" id="IPR006558">
    <property type="entry name" value="LamG-like"/>
</dbReference>
<dbReference type="SUPFAM" id="SSF49265">
    <property type="entry name" value="Fibronectin type III"/>
    <property type="match status" value="1"/>
</dbReference>
<evidence type="ECO:0000313" key="8">
    <source>
        <dbReference type="Proteomes" id="UP000199406"/>
    </source>
</evidence>
<dbReference type="PANTHER" id="PTHR36842:SF1">
    <property type="entry name" value="PROTEIN TOLB"/>
    <property type="match status" value="1"/>
</dbReference>
<feature type="domain" description="Fibronectin type-III" evidence="6">
    <location>
        <begin position="477"/>
        <end position="578"/>
    </location>
</feature>
<dbReference type="SMART" id="SM00060">
    <property type="entry name" value="FN3"/>
    <property type="match status" value="1"/>
</dbReference>
<gene>
    <name evidence="7" type="ORF">SAMN05660662_1650</name>
</gene>
<dbReference type="InterPro" id="IPR035986">
    <property type="entry name" value="PKD_dom_sf"/>
</dbReference>
<feature type="domain" description="PKD" evidence="5">
    <location>
        <begin position="807"/>
        <end position="888"/>
    </location>
</feature>
<keyword evidence="3" id="KW-0378">Hydrolase</keyword>
<evidence type="ECO:0000313" key="7">
    <source>
        <dbReference type="EMBL" id="SDF27038.1"/>
    </source>
</evidence>
<keyword evidence="4" id="KW-0624">Polysaccharide degradation</keyword>
<reference evidence="8" key="1">
    <citation type="submission" date="2016-10" db="EMBL/GenBank/DDBJ databases">
        <authorList>
            <person name="Varghese N."/>
            <person name="Submissions S."/>
        </authorList>
    </citation>
    <scope>NUCLEOTIDE SEQUENCE [LARGE SCALE GENOMIC DNA]</scope>
    <source>
        <strain evidence="8">DSM 44268</strain>
    </source>
</reference>
<proteinExistence type="predicted"/>
<feature type="domain" description="PKD" evidence="5">
    <location>
        <begin position="1214"/>
        <end position="1298"/>
    </location>
</feature>
<keyword evidence="2" id="KW-1015">Disulfide bond</keyword>
<dbReference type="Proteomes" id="UP000199406">
    <property type="component" value="Unassembled WGS sequence"/>
</dbReference>
<evidence type="ECO:0000256" key="3">
    <source>
        <dbReference type="ARBA" id="ARBA00023295"/>
    </source>
</evidence>
<evidence type="ECO:0000256" key="4">
    <source>
        <dbReference type="ARBA" id="ARBA00023326"/>
    </source>
</evidence>
<dbReference type="InterPro" id="IPR036116">
    <property type="entry name" value="FN3_sf"/>
</dbReference>
<dbReference type="Gene3D" id="2.60.120.200">
    <property type="match status" value="2"/>
</dbReference>
<dbReference type="SMART" id="SM00560">
    <property type="entry name" value="LamGL"/>
    <property type="match status" value="2"/>
</dbReference>
<sequence>MTAWGISARRAVASVVSLALVVVPVVGLLAPGTASADSAPLDVANPRTPLTVTADALPTVQIDGVAWSQVVVGNTVYVAGKFTRARPAGAAPGTSETVRNNLLAYDIRTGALITSFAPDLNGQALVVTASPDGRRIYVGGDFNRANGQTRYRVAAYDTATGALVPNWGPAVNGRVRAIVATDTTVYLGGGLSAIGSTPRTRLAAVSATNGALLPWAPVPGVGPTDGNTLYPQGDPRNDKTSDEVMAMVLTGGGSQVVVGGRFDTLNGVKATGVGALDPVTGATRPFAANQVITNQGVNAAVYSLSTDGTTVYGTGYDYYGPGNLEGSFSATADGGAVQTINDCHGDTYSSFPLGGALYLAGHPHDCGNIGGFPEENPRINKFATAVSLAPAGTVGGNTMANSNFVGKPAPALLPWFPTMEPGKVTGQAQAGWSVAGNSQYIVYGGEFPRVNGTPQAGLVRYALPTIAPNKVAPKSNDGLTPTVASTSAGAARVSWQATFDDDNQNLRYQVIRNDRPTLPVFETTAPSTFWDRPTLGFVDRGLTPGSRYTYKVVAYDPFGNSASRGTTAVTVSGDTAAGGLYAETVLADSPTHYWRLGEAAGATRSYDQAAFDDLALGTGVTSGTAGALAGTGNTAADFDGSSNGTAATPSAVAGPQNFGVEAWFRTTTTTGGKIVGFGSRATGTSDSYDRHVYMDDSGRVHFGVWLGYGATLQTAPGLNDGSWHHVVGSVGPDGMTMYLDGRLVGQRSDATGAQAYNGYWRVGGDTAWAGSSPWFDGQIDEVATYAGPLTAAQVQRHFVTGSTGETYNEPPTAAFTSAATGLVATFDGSASADTDGTVRTHTWDFGDGSTGTGASVGHTYAAPGSYRVTLTVTDDRGATSSASRSVAVAATGTVGGPYSEAVLADGASHYWRLGETAGDALDFAGTADLEVGSGVTRGIAGAVVGDADSAAAFDGSGEGRASTRTRAPGPDLFSVETWFRTTSTAGGKIIGYGNRSSGNSSNYDRHLYMDESGRLSFGVWTGAMSIVQSGTGLNDGRWHHVVGSLSPAGLALYVDGQPVAQRDDVRAGEAYEGFWRIGGDSTWAGANYFAGDLDDVAVYPAALPAGTVAEHWRLGTSTPPPPPANQAPTAAFAAAVSDLRVQLDGSGSGDADGSVTGYAWDFGDGTTGTGATTSHTYATAGEYTVQLTVTDDDGATSSVQQVVTATAPRVNQPPVAAFSTAASGLTATADGSGSSDADGTLASYAWDFGDGRTATGATTSHTYAAGGTYTVRLTVTDDEGATASVEHPVTVTAPPPAVAPVAADAFERSVSSGLGRADVGGAWTAAGGALSVAGGVGQFQVAAPGGSAAAMLNAVSVRDLSFQVGLSLDRAPTGGGTYAYLTARRTSGSNMYRTSVKFQADGKVVVALLRNAGGTEVALRTLTLPGTYAPGSVLQVKLDVAGAGTTTLRAKAWTTGTAEPVDWQLTATDTTASLQTAGVVGVSAYVSGSAAAVPVRLLVDDLWIGASGTSRPTP</sequence>
<dbReference type="SUPFAM" id="SSF50998">
    <property type="entry name" value="Quinoprotein alcohol dehydrogenase-like"/>
    <property type="match status" value="1"/>
</dbReference>
<dbReference type="SMART" id="SM00089">
    <property type="entry name" value="PKD"/>
    <property type="match status" value="3"/>
</dbReference>
<dbReference type="EMBL" id="FNBT01000002">
    <property type="protein sequence ID" value="SDF27038.1"/>
    <property type="molecule type" value="Genomic_DNA"/>
</dbReference>
<dbReference type="SUPFAM" id="SSF49299">
    <property type="entry name" value="PKD domain"/>
    <property type="match status" value="3"/>
</dbReference>
<protein>
    <submittedName>
        <fullName evidence="7">PKD domain-containing protein</fullName>
    </submittedName>
</protein>
<dbReference type="InterPro" id="IPR011047">
    <property type="entry name" value="Quinoprotein_ADH-like_sf"/>
</dbReference>
<dbReference type="Pfam" id="PF18911">
    <property type="entry name" value="PKD_4"/>
    <property type="match status" value="3"/>
</dbReference>
<evidence type="ECO:0000256" key="1">
    <source>
        <dbReference type="ARBA" id="ARBA00022729"/>
    </source>
</evidence>
<feature type="domain" description="PKD" evidence="5">
    <location>
        <begin position="1124"/>
        <end position="1210"/>
    </location>
</feature>
<keyword evidence="8" id="KW-1185">Reference proteome</keyword>
<dbReference type="RefSeq" id="WP_091764695.1">
    <property type="nucleotide sequence ID" value="NZ_FNBT01000002.1"/>
</dbReference>
<evidence type="ECO:0000259" key="6">
    <source>
        <dbReference type="PROSITE" id="PS50853"/>
    </source>
</evidence>
<dbReference type="STRING" id="1550231.SAMN05660662_1650"/>
<dbReference type="CDD" id="cd00146">
    <property type="entry name" value="PKD"/>
    <property type="match status" value="3"/>
</dbReference>
<dbReference type="PROSITE" id="PS50853">
    <property type="entry name" value="FN3"/>
    <property type="match status" value="1"/>
</dbReference>
<dbReference type="Pfam" id="PF13385">
    <property type="entry name" value="Laminin_G_3"/>
    <property type="match status" value="2"/>
</dbReference>
<evidence type="ECO:0000259" key="5">
    <source>
        <dbReference type="PROSITE" id="PS50093"/>
    </source>
</evidence>
<dbReference type="InterPro" id="IPR013783">
    <property type="entry name" value="Ig-like_fold"/>
</dbReference>
<keyword evidence="1" id="KW-0732">Signal</keyword>
<dbReference type="GO" id="GO:0016798">
    <property type="term" value="F:hydrolase activity, acting on glycosyl bonds"/>
    <property type="evidence" value="ECO:0007669"/>
    <property type="project" value="UniProtKB-KW"/>
</dbReference>
<keyword evidence="4" id="KW-0119">Carbohydrate metabolism</keyword>
<name>A0A1G7JPZ9_9ACTN</name>
<dbReference type="OrthoDB" id="9802683at2"/>
<keyword evidence="3" id="KW-0326">Glycosidase</keyword>
<dbReference type="InterPro" id="IPR000601">
    <property type="entry name" value="PKD_dom"/>
</dbReference>
<dbReference type="SUPFAM" id="SSF49899">
    <property type="entry name" value="Concanavalin A-like lectins/glucanases"/>
    <property type="match status" value="2"/>
</dbReference>
<organism evidence="7 8">
    <name type="scientific">Blastococcus aurantiacus</name>
    <dbReference type="NCBI Taxonomy" id="1550231"/>
    <lineage>
        <taxon>Bacteria</taxon>
        <taxon>Bacillati</taxon>
        <taxon>Actinomycetota</taxon>
        <taxon>Actinomycetes</taxon>
        <taxon>Geodermatophilales</taxon>
        <taxon>Geodermatophilaceae</taxon>
        <taxon>Blastococcus</taxon>
    </lineage>
</organism>